<organism evidence="1 2">
    <name type="scientific">Leminorella grimontii</name>
    <dbReference type="NCBI Taxonomy" id="82981"/>
    <lineage>
        <taxon>Bacteria</taxon>
        <taxon>Pseudomonadati</taxon>
        <taxon>Pseudomonadota</taxon>
        <taxon>Gammaproteobacteria</taxon>
        <taxon>Enterobacterales</taxon>
        <taxon>Budviciaceae</taxon>
        <taxon>Leminorella</taxon>
    </lineage>
</organism>
<keyword evidence="2" id="KW-1185">Reference proteome</keyword>
<accession>A0AAV5MXM3</accession>
<dbReference type="EMBL" id="BRLH01000001">
    <property type="protein sequence ID" value="GKX54591.1"/>
    <property type="molecule type" value="Genomic_DNA"/>
</dbReference>
<comment type="caution">
    <text evidence="1">The sequence shown here is derived from an EMBL/GenBank/DDBJ whole genome shotgun (WGS) entry which is preliminary data.</text>
</comment>
<gene>
    <name evidence="1" type="ORF">SOASR030_07030</name>
</gene>
<evidence type="ECO:0000313" key="1">
    <source>
        <dbReference type="EMBL" id="GKX54591.1"/>
    </source>
</evidence>
<protein>
    <submittedName>
        <fullName evidence="1">Uncharacterized protein</fullName>
    </submittedName>
</protein>
<dbReference type="Proteomes" id="UP001058124">
    <property type="component" value="Unassembled WGS sequence"/>
</dbReference>
<proteinExistence type="predicted"/>
<sequence>MVNAGFFGEVNLSKKDVNANLKGGSKAGFYVQISQYLFLVLLFL</sequence>
<reference evidence="1" key="1">
    <citation type="submission" date="2022-06" db="EMBL/GenBank/DDBJ databases">
        <title>Draft genome sequences of Leminorella grimontii str. JCM5902.</title>
        <authorList>
            <person name="Wakabayashi Y."/>
            <person name="Kojima K."/>
        </authorList>
    </citation>
    <scope>NUCLEOTIDE SEQUENCE</scope>
    <source>
        <strain evidence="1">JCM 5902</strain>
    </source>
</reference>
<evidence type="ECO:0000313" key="2">
    <source>
        <dbReference type="Proteomes" id="UP001058124"/>
    </source>
</evidence>
<dbReference type="AlphaFoldDB" id="A0AAV5MXM3"/>
<name>A0AAV5MXM3_9GAMM</name>